<reference evidence="1" key="1">
    <citation type="journal article" date="2004" name="Nature">
        <title>Genome duplication in the teleost fish Tetraodon nigroviridis reveals the early vertebrate proto-karyotype.</title>
        <authorList>
            <person name="Jaillon O."/>
            <person name="Aury J.-M."/>
            <person name="Brunet F."/>
            <person name="Petit J.-L."/>
            <person name="Stange-Thomann N."/>
            <person name="Mauceli E."/>
            <person name="Bouneau L."/>
            <person name="Fischer C."/>
            <person name="Ozouf-Costaz C."/>
            <person name="Bernot A."/>
            <person name="Nicaud S."/>
            <person name="Jaffe D."/>
            <person name="Fisher S."/>
            <person name="Lutfalla G."/>
            <person name="Dossat C."/>
            <person name="Segurens B."/>
            <person name="Dasilva C."/>
            <person name="Salanoubat M."/>
            <person name="Levy M."/>
            <person name="Boudet N."/>
            <person name="Castellano S."/>
            <person name="Anthouard V."/>
            <person name="Jubin C."/>
            <person name="Castelli V."/>
            <person name="Katinka M."/>
            <person name="Vacherie B."/>
            <person name="Biemont C."/>
            <person name="Skalli Z."/>
            <person name="Cattolico L."/>
            <person name="Poulain J."/>
            <person name="De Berardinis V."/>
            <person name="Cruaud C."/>
            <person name="Duprat S."/>
            <person name="Brottier P."/>
            <person name="Coutanceau J.-P."/>
            <person name="Gouzy J."/>
            <person name="Parra G."/>
            <person name="Lardier G."/>
            <person name="Chapple C."/>
            <person name="McKernan K.J."/>
            <person name="McEwan P."/>
            <person name="Bosak S."/>
            <person name="Kellis M."/>
            <person name="Volff J.-N."/>
            <person name="Guigo R."/>
            <person name="Zody M.C."/>
            <person name="Mesirov J."/>
            <person name="Lindblad-Toh K."/>
            <person name="Birren B."/>
            <person name="Nusbaum C."/>
            <person name="Kahn D."/>
            <person name="Robinson-Rechavi M."/>
            <person name="Laudet V."/>
            <person name="Schachter V."/>
            <person name="Quetier F."/>
            <person name="Saurin W."/>
            <person name="Scarpelli C."/>
            <person name="Wincker P."/>
            <person name="Lander E.S."/>
            <person name="Weissenbach J."/>
            <person name="Roest Crollius H."/>
        </authorList>
    </citation>
    <scope>NUCLEOTIDE SEQUENCE [LARGE SCALE GENOMIC DNA]</scope>
</reference>
<evidence type="ECO:0000313" key="1">
    <source>
        <dbReference type="EMBL" id="CAF88471.1"/>
    </source>
</evidence>
<dbReference type="KEGG" id="tng:GSTEN00001816G001"/>
<organism evidence="1">
    <name type="scientific">Tetraodon nigroviridis</name>
    <name type="common">Spotted green pufferfish</name>
    <name type="synonym">Chelonodon nigroviridis</name>
    <dbReference type="NCBI Taxonomy" id="99883"/>
    <lineage>
        <taxon>Eukaryota</taxon>
        <taxon>Metazoa</taxon>
        <taxon>Chordata</taxon>
        <taxon>Craniata</taxon>
        <taxon>Vertebrata</taxon>
        <taxon>Euteleostomi</taxon>
        <taxon>Actinopterygii</taxon>
        <taxon>Neopterygii</taxon>
        <taxon>Teleostei</taxon>
        <taxon>Neoteleostei</taxon>
        <taxon>Acanthomorphata</taxon>
        <taxon>Eupercaria</taxon>
        <taxon>Tetraodontiformes</taxon>
        <taxon>Tetradontoidea</taxon>
        <taxon>Tetraodontidae</taxon>
        <taxon>Tetraodon</taxon>
    </lineage>
</organism>
<accession>Q4TF61</accession>
<dbReference type="OrthoDB" id="549353at2759"/>
<gene>
    <name evidence="1" type="ORF">GSTENG00001816001</name>
</gene>
<reference evidence="1" key="2">
    <citation type="submission" date="2004-02" db="EMBL/GenBank/DDBJ databases">
        <authorList>
            <consortium name="Genoscope"/>
            <consortium name="Whitehead Institute Centre for Genome Research"/>
        </authorList>
    </citation>
    <scope>NUCLEOTIDE SEQUENCE</scope>
</reference>
<protein>
    <submittedName>
        <fullName evidence="1">Chromosome undetermined SCAF4829, whole genome shotgun sequence</fullName>
    </submittedName>
</protein>
<dbReference type="AlphaFoldDB" id="Q4TF61"/>
<dbReference type="EMBL" id="CAAE01004829">
    <property type="protein sequence ID" value="CAF88471.1"/>
    <property type="molecule type" value="Genomic_DNA"/>
</dbReference>
<sequence length="50" mass="5183">SSAESELLAVAAAADLLCGPVPSCLPSPQLQPDPVLLQHADLINFEEKPS</sequence>
<feature type="non-terminal residue" evidence="1">
    <location>
        <position position="1"/>
    </location>
</feature>
<name>Q4TF61_TETNG</name>
<proteinExistence type="predicted"/>
<feature type="non-terminal residue" evidence="1">
    <location>
        <position position="50"/>
    </location>
</feature>